<proteinExistence type="predicted"/>
<name>A0A0W0R0F3_9GAMM</name>
<evidence type="ECO:0000313" key="3">
    <source>
        <dbReference type="Proteomes" id="UP000054859"/>
    </source>
</evidence>
<evidence type="ECO:0000313" key="1">
    <source>
        <dbReference type="EMBL" id="KTC64536.1"/>
    </source>
</evidence>
<keyword evidence="2" id="KW-0614">Plasmid</keyword>
<dbReference type="KEGG" id="ladl:NCTC12735_01547"/>
<sequence length="78" mass="8778">MYSNDLSSFLEIEEEDFFTSIHALNQKLEGLHIEIQGKLQKLAEATDLSANSQKSHLQNFLTEINKAKASIQSVINLT</sequence>
<dbReference type="Proteomes" id="UP000054859">
    <property type="component" value="Unassembled WGS sequence"/>
</dbReference>
<dbReference type="STRING" id="45056.Lade_1830"/>
<keyword evidence="3" id="KW-1185">Reference proteome</keyword>
<reference evidence="2 4" key="2">
    <citation type="submission" date="2018-12" db="EMBL/GenBank/DDBJ databases">
        <authorList>
            <consortium name="Pathogen Informatics"/>
        </authorList>
    </citation>
    <scope>NUCLEOTIDE SEQUENCE [LARGE SCALE GENOMIC DNA]</scope>
    <source>
        <strain evidence="2 4">NCTC12735</strain>
        <plasmid evidence="4">24</plasmid>
    </source>
</reference>
<dbReference type="EMBL" id="LNKA01000019">
    <property type="protein sequence ID" value="KTC64536.1"/>
    <property type="molecule type" value="Genomic_DNA"/>
</dbReference>
<accession>A0A0W0R0F3</accession>
<evidence type="ECO:0000313" key="4">
    <source>
        <dbReference type="Proteomes" id="UP000281170"/>
    </source>
</evidence>
<reference evidence="1 3" key="1">
    <citation type="submission" date="2015-11" db="EMBL/GenBank/DDBJ databases">
        <title>Identification of large and diverse effector repertoires of 38 Legionella species.</title>
        <authorList>
            <person name="Burstein D."/>
            <person name="Amaro F."/>
            <person name="Zusman T."/>
            <person name="Lifshitz Z."/>
            <person name="Cohen O."/>
            <person name="Gilbert J.A."/>
            <person name="Pupko T."/>
            <person name="Shuman H.A."/>
            <person name="Segal G."/>
        </authorList>
    </citation>
    <scope>NUCLEOTIDE SEQUENCE [LARGE SCALE GENOMIC DNA]</scope>
    <source>
        <strain evidence="1 3">1762-AUS-E</strain>
    </source>
</reference>
<geneLocation type="plasmid" evidence="2 4">
    <name>24</name>
</geneLocation>
<protein>
    <submittedName>
        <fullName evidence="1">Uncharacterized protein</fullName>
    </submittedName>
</protein>
<gene>
    <name evidence="1" type="ORF">Lade_1830</name>
    <name evidence="2" type="ORF">NCTC12735_01547</name>
</gene>
<organism evidence="1 3">
    <name type="scientific">Legionella adelaidensis</name>
    <dbReference type="NCBI Taxonomy" id="45056"/>
    <lineage>
        <taxon>Bacteria</taxon>
        <taxon>Pseudomonadati</taxon>
        <taxon>Pseudomonadota</taxon>
        <taxon>Gammaproteobacteria</taxon>
        <taxon>Legionellales</taxon>
        <taxon>Legionellaceae</taxon>
        <taxon>Legionella</taxon>
    </lineage>
</organism>
<dbReference type="RefSeq" id="WP_058462899.1">
    <property type="nucleotide sequence ID" value="NZ_CAAAHS010000006.1"/>
</dbReference>
<dbReference type="PATRIC" id="fig|45056.6.peg.1891"/>
<dbReference type="EMBL" id="LR134433">
    <property type="protein sequence ID" value="VEH85903.1"/>
    <property type="molecule type" value="Genomic_DNA"/>
</dbReference>
<dbReference type="AlphaFoldDB" id="A0A0W0R0F3"/>
<evidence type="ECO:0000313" key="2">
    <source>
        <dbReference type="EMBL" id="VEH85903.1"/>
    </source>
</evidence>
<dbReference type="Proteomes" id="UP000281170">
    <property type="component" value="Plasmid 24"/>
</dbReference>